<comment type="similarity">
    <text evidence="1">Belongs to the 'GDXG' lipolytic enzyme family.</text>
</comment>
<dbReference type="AlphaFoldDB" id="A0A022Q157"/>
<name>A0A022Q157_ERYGU</name>
<dbReference type="GO" id="GO:0016787">
    <property type="term" value="F:hydrolase activity"/>
    <property type="evidence" value="ECO:0007669"/>
    <property type="project" value="InterPro"/>
</dbReference>
<proteinExistence type="inferred from homology"/>
<dbReference type="InterPro" id="IPR013094">
    <property type="entry name" value="AB_hydrolase_3"/>
</dbReference>
<keyword evidence="4" id="KW-1185">Reference proteome</keyword>
<dbReference type="STRING" id="4155.A0A022Q157"/>
<dbReference type="SUPFAM" id="SSF53474">
    <property type="entry name" value="alpha/beta-Hydrolases"/>
    <property type="match status" value="1"/>
</dbReference>
<dbReference type="EMBL" id="KI632211">
    <property type="protein sequence ID" value="EYU22277.1"/>
    <property type="molecule type" value="Genomic_DNA"/>
</dbReference>
<dbReference type="eggNOG" id="KOG1515">
    <property type="taxonomic scope" value="Eukaryota"/>
</dbReference>
<sequence length="320" mass="35866">MASNSDLPLITKFKLHVLRLSRRVYTRSDGTINRRLFSLIDIKASAPATKLIDKTAISTTDIPIDPSRNLWFRLFTPTTYGPDTKSFDDLCSHLATKVPAVIASVNYRLTPEHKYPTQYDDSFDALKFIDAQNYAVLPANTDLSRCFIGGDSAGGNIAHHVTIRAFQKTNHFEKIKIIGILSVQPFFGGEERTESEVRLASAPVIDVKMTDLLWRNFLPEGSDRNHPAANVFGGTELSAEDAAALENLEFPNVLVIVGGNDPLQDWQRRYVNGLKNCGKQVELIEYSNAFHGFYSFQELPEFALLIEDVTNFIRKLAHSE</sequence>
<dbReference type="InterPro" id="IPR029058">
    <property type="entry name" value="AB_hydrolase_fold"/>
</dbReference>
<dbReference type="InterPro" id="IPR050466">
    <property type="entry name" value="Carboxylest/Gibb_receptor"/>
</dbReference>
<dbReference type="PANTHER" id="PTHR23024">
    <property type="entry name" value="ARYLACETAMIDE DEACETYLASE"/>
    <property type="match status" value="1"/>
</dbReference>
<reference evidence="3 4" key="1">
    <citation type="journal article" date="2013" name="Proc. Natl. Acad. Sci. U.S.A.">
        <title>Fine-scale variation in meiotic recombination in Mimulus inferred from population shotgun sequencing.</title>
        <authorList>
            <person name="Hellsten U."/>
            <person name="Wright K.M."/>
            <person name="Jenkins J."/>
            <person name="Shu S."/>
            <person name="Yuan Y."/>
            <person name="Wessler S.R."/>
            <person name="Schmutz J."/>
            <person name="Willis J.H."/>
            <person name="Rokhsar D.S."/>
        </authorList>
    </citation>
    <scope>NUCLEOTIDE SEQUENCE [LARGE SCALE GENOMIC DNA]</scope>
    <source>
        <strain evidence="4">cv. DUN x IM62</strain>
    </source>
</reference>
<dbReference type="Proteomes" id="UP000030748">
    <property type="component" value="Unassembled WGS sequence"/>
</dbReference>
<evidence type="ECO:0000259" key="2">
    <source>
        <dbReference type="Pfam" id="PF07859"/>
    </source>
</evidence>
<accession>A0A022Q157</accession>
<organism evidence="3 4">
    <name type="scientific">Erythranthe guttata</name>
    <name type="common">Yellow monkey flower</name>
    <name type="synonym">Mimulus guttatus</name>
    <dbReference type="NCBI Taxonomy" id="4155"/>
    <lineage>
        <taxon>Eukaryota</taxon>
        <taxon>Viridiplantae</taxon>
        <taxon>Streptophyta</taxon>
        <taxon>Embryophyta</taxon>
        <taxon>Tracheophyta</taxon>
        <taxon>Spermatophyta</taxon>
        <taxon>Magnoliopsida</taxon>
        <taxon>eudicotyledons</taxon>
        <taxon>Gunneridae</taxon>
        <taxon>Pentapetalae</taxon>
        <taxon>asterids</taxon>
        <taxon>lamiids</taxon>
        <taxon>Lamiales</taxon>
        <taxon>Phrymaceae</taxon>
        <taxon>Erythranthe</taxon>
    </lineage>
</organism>
<evidence type="ECO:0000313" key="3">
    <source>
        <dbReference type="EMBL" id="EYU22277.1"/>
    </source>
</evidence>
<dbReference type="PhylomeDB" id="A0A022Q157"/>
<protein>
    <recommendedName>
        <fullName evidence="2">Alpha/beta hydrolase fold-3 domain-containing protein</fullName>
    </recommendedName>
</protein>
<evidence type="ECO:0000313" key="4">
    <source>
        <dbReference type="Proteomes" id="UP000030748"/>
    </source>
</evidence>
<feature type="domain" description="Alpha/beta hydrolase fold-3" evidence="2">
    <location>
        <begin position="84"/>
        <end position="294"/>
    </location>
</feature>
<dbReference type="Gene3D" id="3.40.50.1820">
    <property type="entry name" value="alpha/beta hydrolase"/>
    <property type="match status" value="1"/>
</dbReference>
<evidence type="ECO:0000256" key="1">
    <source>
        <dbReference type="ARBA" id="ARBA00010515"/>
    </source>
</evidence>
<dbReference type="PANTHER" id="PTHR23024:SF24">
    <property type="entry name" value="ALPHA_BETA HYDROLASE FOLD-3 DOMAIN-CONTAINING PROTEIN"/>
    <property type="match status" value="1"/>
</dbReference>
<gene>
    <name evidence="3" type="ORF">MIMGU_mgv1a018055mg</name>
</gene>
<dbReference type="Pfam" id="PF07859">
    <property type="entry name" value="Abhydrolase_3"/>
    <property type="match status" value="1"/>
</dbReference>